<protein>
    <recommendedName>
        <fullName evidence="4">BZIP domain-containing protein</fullName>
    </recommendedName>
</protein>
<reference evidence="2" key="1">
    <citation type="journal article" date="2020" name="Stud. Mycol.">
        <title>101 Dothideomycetes genomes: a test case for predicting lifestyles and emergence of pathogens.</title>
        <authorList>
            <person name="Haridas S."/>
            <person name="Albert R."/>
            <person name="Binder M."/>
            <person name="Bloem J."/>
            <person name="Labutti K."/>
            <person name="Salamov A."/>
            <person name="Andreopoulos B."/>
            <person name="Baker S."/>
            <person name="Barry K."/>
            <person name="Bills G."/>
            <person name="Bluhm B."/>
            <person name="Cannon C."/>
            <person name="Castanera R."/>
            <person name="Culley D."/>
            <person name="Daum C."/>
            <person name="Ezra D."/>
            <person name="Gonzalez J."/>
            <person name="Henrissat B."/>
            <person name="Kuo A."/>
            <person name="Liang C."/>
            <person name="Lipzen A."/>
            <person name="Lutzoni F."/>
            <person name="Magnuson J."/>
            <person name="Mondo S."/>
            <person name="Nolan M."/>
            <person name="Ohm R."/>
            <person name="Pangilinan J."/>
            <person name="Park H.-J."/>
            <person name="Ramirez L."/>
            <person name="Alfaro M."/>
            <person name="Sun H."/>
            <person name="Tritt A."/>
            <person name="Yoshinaga Y."/>
            <person name="Zwiers L.-H."/>
            <person name="Turgeon B."/>
            <person name="Goodwin S."/>
            <person name="Spatafora J."/>
            <person name="Crous P."/>
            <person name="Grigoriev I."/>
        </authorList>
    </citation>
    <scope>NUCLEOTIDE SEQUENCE</scope>
    <source>
        <strain evidence="2">CBS 110217</strain>
    </source>
</reference>
<comment type="caution">
    <text evidence="2">The sequence shown here is derived from an EMBL/GenBank/DDBJ whole genome shotgun (WGS) entry which is preliminary data.</text>
</comment>
<evidence type="ECO:0000313" key="3">
    <source>
        <dbReference type="Proteomes" id="UP000799777"/>
    </source>
</evidence>
<dbReference type="EMBL" id="ML978154">
    <property type="protein sequence ID" value="KAF2036555.1"/>
    <property type="molecule type" value="Genomic_DNA"/>
</dbReference>
<dbReference type="OrthoDB" id="5973539at2759"/>
<organism evidence="2 3">
    <name type="scientific">Setomelanomma holmii</name>
    <dbReference type="NCBI Taxonomy" id="210430"/>
    <lineage>
        <taxon>Eukaryota</taxon>
        <taxon>Fungi</taxon>
        <taxon>Dikarya</taxon>
        <taxon>Ascomycota</taxon>
        <taxon>Pezizomycotina</taxon>
        <taxon>Dothideomycetes</taxon>
        <taxon>Pleosporomycetidae</taxon>
        <taxon>Pleosporales</taxon>
        <taxon>Pleosporineae</taxon>
        <taxon>Phaeosphaeriaceae</taxon>
        <taxon>Setomelanomma</taxon>
    </lineage>
</organism>
<dbReference type="InterPro" id="IPR021833">
    <property type="entry name" value="DUF3425"/>
</dbReference>
<dbReference type="AlphaFoldDB" id="A0A9P4LTD1"/>
<accession>A0A9P4LTD1</accession>
<dbReference type="Proteomes" id="UP000799777">
    <property type="component" value="Unassembled WGS sequence"/>
</dbReference>
<feature type="compositionally biased region" description="Polar residues" evidence="1">
    <location>
        <begin position="1"/>
        <end position="17"/>
    </location>
</feature>
<gene>
    <name evidence="2" type="ORF">EK21DRAFT_83512</name>
</gene>
<evidence type="ECO:0008006" key="4">
    <source>
        <dbReference type="Google" id="ProtNLM"/>
    </source>
</evidence>
<evidence type="ECO:0000256" key="1">
    <source>
        <dbReference type="SAM" id="MobiDB-lite"/>
    </source>
</evidence>
<sequence>MPASRSKSSKTPESVPSQGDPDRKRVLNVLAQRRYRQKRRERIAALEAEASRSTSSQDDQVTHPHEPSLDAQHSDPDAPEPIQMYTETVEEVTYDFPEALPSLDFDHDPFDLSLMEFTQLPSPLPSIPSPQPLQLSLPLDGAVLSIPILGAIRAFASIAMAFDVAAHVWDPSYLHVLSPNMPAVTSLPANLHPVPAQLTIPHHPLLDCLPWPTVREKLICMLSMPSAFRPPVAKEEEDGAEPCWSLPSFAASPRSASIDSGIKQSTAIVQLVQDLDDLKDGGGVRVHGNTTTWCEGNELTEEAWEIGAAFYRKWWWCLDQRIVELSNRRRRERGLPRLKMIR</sequence>
<feature type="compositionally biased region" description="Basic and acidic residues" evidence="1">
    <location>
        <begin position="60"/>
        <end position="76"/>
    </location>
</feature>
<name>A0A9P4LTD1_9PLEO</name>
<feature type="region of interest" description="Disordered" evidence="1">
    <location>
        <begin position="1"/>
        <end position="80"/>
    </location>
</feature>
<dbReference type="Pfam" id="PF11905">
    <property type="entry name" value="DUF3425"/>
    <property type="match status" value="1"/>
</dbReference>
<evidence type="ECO:0000313" key="2">
    <source>
        <dbReference type="EMBL" id="KAF2036555.1"/>
    </source>
</evidence>
<proteinExistence type="predicted"/>
<dbReference type="PANTHER" id="PTHR38116">
    <property type="entry name" value="CHROMOSOME 7, WHOLE GENOME SHOTGUN SEQUENCE"/>
    <property type="match status" value="1"/>
</dbReference>
<keyword evidence="3" id="KW-1185">Reference proteome</keyword>
<dbReference type="PANTHER" id="PTHR38116:SF9">
    <property type="entry name" value="BZIP DOMAIN-CONTAINING PROTEIN"/>
    <property type="match status" value="1"/>
</dbReference>